<feature type="compositionally biased region" description="Low complexity" evidence="1">
    <location>
        <begin position="167"/>
        <end position="177"/>
    </location>
</feature>
<evidence type="ECO:0000313" key="10">
    <source>
        <dbReference type="Proteomes" id="UP000318447"/>
    </source>
</evidence>
<dbReference type="PANTHER" id="PTHR28112">
    <property type="entry name" value="SRP-INDEPENDENT TARGETING PROTEIN 3"/>
    <property type="match status" value="1"/>
</dbReference>
<dbReference type="EMBL" id="RHLC01000007">
    <property type="protein sequence ID" value="TPP53674.1"/>
    <property type="molecule type" value="Genomic_DNA"/>
</dbReference>
<keyword evidence="2" id="KW-0472">Membrane</keyword>
<reference evidence="6" key="5">
    <citation type="submission" date="2019-02" db="EMBL/GenBank/DDBJ databases">
        <title>FDA dAtabase for Regulatory Grade micrObial Sequences (FDA-ARGOS): Supporting development and validation of Infectious Disease Dx tests.</title>
        <authorList>
            <person name="Duncan R."/>
            <person name="Fisher C."/>
            <person name="Tallon L.J."/>
            <person name="Sadzewicz L."/>
            <person name="Sengamalay N."/>
            <person name="Ott S."/>
            <person name="Godinez A."/>
            <person name="Nagaraj S."/>
            <person name="Nadendla S."/>
            <person name="Sichtig H."/>
        </authorList>
    </citation>
    <scope>NUCLEOTIDE SEQUENCE</scope>
    <source>
        <strain evidence="7">FDAARGOS_360</strain>
        <strain evidence="6">FDAARGOS_361</strain>
    </source>
</reference>
<dbReference type="GeneID" id="13392424"/>
<keyword evidence="3" id="KW-0732">Signal</keyword>
<keyword evidence="2" id="KW-0812">Transmembrane</keyword>
<feature type="signal peptide" evidence="3">
    <location>
        <begin position="1"/>
        <end position="21"/>
    </location>
</feature>
<evidence type="ECO:0000313" key="9">
    <source>
        <dbReference type="Proteomes" id="UP000274082"/>
    </source>
</evidence>
<feature type="region of interest" description="Disordered" evidence="1">
    <location>
        <begin position="167"/>
        <end position="189"/>
    </location>
</feature>
<dbReference type="Proteomes" id="UP000274082">
    <property type="component" value="Chromosome 33"/>
</dbReference>
<dbReference type="Proteomes" id="UP000318821">
    <property type="component" value="Unassembled WGS sequence"/>
</dbReference>
<dbReference type="VEuPathDB" id="TriTrypDB:LdCL_330027100"/>
<reference evidence="11" key="7">
    <citation type="submission" date="2019-02" db="EMBL/GenBank/DDBJ databases">
        <title>FDA dAtabase for Regulatory Grade micrObial Sequences (FDA-ARGOS): Supporting development and validation of Infectious Disease Dx tests.</title>
        <authorList>
            <person name="Duncan R."/>
            <person name="Fisher C."/>
            <person name="Tallon L."/>
            <person name="Sadzewicz L."/>
            <person name="Sengamalay N."/>
            <person name="Ott S."/>
            <person name="Godinez A."/>
            <person name="Nagaraj S."/>
            <person name="Vavikolanu K."/>
            <person name="Vyas G."/>
            <person name="Nadendla S."/>
            <person name="Aluvathingal J."/>
            <person name="Sichtig H."/>
        </authorList>
    </citation>
    <scope>NUCLEOTIDE SEQUENCE [LARGE SCALE GENOMIC DNA]</scope>
    <source>
        <strain evidence="11">FDAARGOS_360</strain>
    </source>
</reference>
<dbReference type="RefSeq" id="XP_003864028.1">
    <property type="nucleotide sequence ID" value="XM_003863980.1"/>
</dbReference>
<proteinExistence type="predicted"/>
<dbReference type="Proteomes" id="UP000318447">
    <property type="component" value="Unassembled WGS sequence"/>
</dbReference>
<evidence type="ECO:0000313" key="6">
    <source>
        <dbReference type="EMBL" id="TPP53674.1"/>
    </source>
</evidence>
<name>A0A3S7X6X6_LEIDO</name>
<dbReference type="Proteomes" id="UP000008980">
    <property type="component" value="Chromosome 33"/>
</dbReference>
<dbReference type="VEuPathDB" id="TriTrypDB:LDHU3_33.2940"/>
<dbReference type="EMBL" id="FR799620">
    <property type="protein sequence ID" value="CBZ37346.1"/>
    <property type="molecule type" value="Genomic_DNA"/>
</dbReference>
<protein>
    <submittedName>
        <fullName evidence="6">Phosphate transport (Pho88) family protein</fullName>
    </submittedName>
    <submittedName>
        <fullName evidence="4">Phosphate transport (Pho88), putative</fullName>
    </submittedName>
</protein>
<evidence type="ECO:0000256" key="2">
    <source>
        <dbReference type="SAM" id="Phobius"/>
    </source>
</evidence>
<dbReference type="Pfam" id="PF10032">
    <property type="entry name" value="Pho88"/>
    <property type="match status" value="1"/>
</dbReference>
<evidence type="ECO:0000313" key="7">
    <source>
        <dbReference type="EMBL" id="TPP55496.1"/>
    </source>
</evidence>
<dbReference type="EMBL" id="RHLD01000006">
    <property type="protein sequence ID" value="TPP55496.1"/>
    <property type="molecule type" value="Genomic_DNA"/>
</dbReference>
<dbReference type="GO" id="GO:0005739">
    <property type="term" value="C:mitochondrion"/>
    <property type="evidence" value="ECO:0007669"/>
    <property type="project" value="TreeGrafter"/>
</dbReference>
<keyword evidence="9" id="KW-1185">Reference proteome</keyword>
<accession>A0A3S7X6X6</accession>
<dbReference type="InterPro" id="IPR012098">
    <property type="entry name" value="SND3_fun"/>
</dbReference>
<gene>
    <name evidence="7" type="ORF">CGC20_10450</name>
    <name evidence="6" type="ORF">CGC21_37625</name>
    <name evidence="5" type="ORF">LDBPK_332030</name>
    <name evidence="4" type="ORF">LdCL_330027100</name>
</gene>
<reference evidence="4 9" key="4">
    <citation type="journal article" date="2018" name="Sci. Rep.">
        <title>A complete Leishmania donovani reference genome identifies novel genetic variations associated with virulence.</title>
        <authorList>
            <person name="Lypaczewski P."/>
            <person name="Hoshizaki J."/>
            <person name="Zhang W.-W."/>
            <person name="McCall L.-I."/>
            <person name="Torcivia-Rodriguez J."/>
            <person name="Simonyan V."/>
            <person name="Kaur A."/>
            <person name="Dewar K."/>
            <person name="Matlashewski G."/>
        </authorList>
    </citation>
    <scope>NUCLEOTIDE SEQUENCE [LARGE SCALE GENOMIC DNA]</scope>
    <source>
        <strain evidence="4 9">LdCL</strain>
    </source>
</reference>
<organism evidence="4 9">
    <name type="scientific">Leishmania donovani</name>
    <dbReference type="NCBI Taxonomy" id="5661"/>
    <lineage>
        <taxon>Eukaryota</taxon>
        <taxon>Discoba</taxon>
        <taxon>Euglenozoa</taxon>
        <taxon>Kinetoplastea</taxon>
        <taxon>Metakinetoplastina</taxon>
        <taxon>Trypanosomatida</taxon>
        <taxon>Trypanosomatidae</taxon>
        <taxon>Leishmaniinae</taxon>
        <taxon>Leishmania</taxon>
    </lineage>
</organism>
<accession>E9BQD3</accession>
<evidence type="ECO:0000313" key="11">
    <source>
        <dbReference type="Proteomes" id="UP000318821"/>
    </source>
</evidence>
<dbReference type="PANTHER" id="PTHR28112:SF1">
    <property type="entry name" value="SRP-INDEPENDENT TARGETING PROTEIN 3"/>
    <property type="match status" value="1"/>
</dbReference>
<evidence type="ECO:0000313" key="5">
    <source>
        <dbReference type="EMBL" id="CBZ37346.1"/>
    </source>
</evidence>
<dbReference type="OMA" id="LFRIYAK"/>
<evidence type="ECO:0000313" key="8">
    <source>
        <dbReference type="Proteomes" id="UP000008980"/>
    </source>
</evidence>
<dbReference type="KEGG" id="ldo:LDBPK_332030"/>
<dbReference type="GO" id="GO:0045047">
    <property type="term" value="P:protein targeting to ER"/>
    <property type="evidence" value="ECO:0007669"/>
    <property type="project" value="InterPro"/>
</dbReference>
<feature type="transmembrane region" description="Helical" evidence="2">
    <location>
        <begin position="28"/>
        <end position="47"/>
    </location>
</feature>
<evidence type="ECO:0000313" key="4">
    <source>
        <dbReference type="EMBL" id="AYU82182.1"/>
    </source>
</evidence>
<keyword evidence="2" id="KW-1133">Transmembrane helix</keyword>
<sequence>MNILLPLTILIVSWSLDSTDPDVQKRIFFIFALVHTAIMCMAIYLFFEIWRCDDHTLLQVKDPYSDKESIQKQWEYDIGKLRDLILTNIGFSAGISTFFALRYGIYFPLLLQSLNNPKALYHSELFRIYAKREKAEGELQRPWKETNTIPEWAKMLWNQSEKDSGKLLASSGLASQSPTGGSKALRKRR</sequence>
<dbReference type="VEuPathDB" id="TriTrypDB:LdBPK_332030.1"/>
<feature type="chain" id="PRO_5044600687" evidence="3">
    <location>
        <begin position="22"/>
        <end position="189"/>
    </location>
</feature>
<dbReference type="GO" id="GO:0005783">
    <property type="term" value="C:endoplasmic reticulum"/>
    <property type="evidence" value="ECO:0007669"/>
    <property type="project" value="InterPro"/>
</dbReference>
<reference evidence="5" key="2">
    <citation type="submission" date="2011-01" db="EMBL/GenBank/DDBJ databases">
        <authorList>
            <person name="Zhao B.P."/>
            <person name="Ren Z.A."/>
            <person name="Li C.D."/>
        </authorList>
    </citation>
    <scope>NUCLEOTIDE SEQUENCE</scope>
    <source>
        <strain evidence="5">BPK282A1</strain>
    </source>
</reference>
<reference evidence="10" key="6">
    <citation type="submission" date="2019-02" db="EMBL/GenBank/DDBJ databases">
        <title>FDA dAtabase for Regulatory Grade micrObial Sequences (FDA-ARGOS): Supporting development and validation of Infectious Disease Dx tests.</title>
        <authorList>
            <person name="Duncan R."/>
            <person name="Fisher C."/>
            <person name="Tallon L."/>
            <person name="Sadzewicz L."/>
            <person name="Sengamalay N."/>
            <person name="Ott S."/>
            <person name="Godinez A."/>
            <person name="Nagaraj S."/>
            <person name="Vavikolanu K."/>
            <person name="Nadendla S."/>
            <person name="Aluvathingal J."/>
            <person name="Sichtig H."/>
        </authorList>
    </citation>
    <scope>NUCLEOTIDE SEQUENCE [LARGE SCALE GENOMIC DNA]</scope>
    <source>
        <strain evidence="10">FDAARGOS_361</strain>
    </source>
</reference>
<evidence type="ECO:0000256" key="3">
    <source>
        <dbReference type="SAM" id="SignalP"/>
    </source>
</evidence>
<dbReference type="EMBL" id="CP029532">
    <property type="protein sequence ID" value="AYU82182.1"/>
    <property type="molecule type" value="Genomic_DNA"/>
</dbReference>
<reference evidence="5 8" key="1">
    <citation type="journal article" date="2011" name="Genome Res.">
        <title>Whole genome sequencing of multiple Leishmania donovani clinical isolates provides insights into population structure and mechanisms of drug resistance.</title>
        <authorList>
            <person name="Downing T."/>
            <person name="Imamura H."/>
            <person name="Decuypere S."/>
            <person name="Clark T.G."/>
            <person name="Coombs G.H."/>
            <person name="Cotton J.A."/>
            <person name="Hilley J.D."/>
            <person name="de Doncker S."/>
            <person name="Maes I."/>
            <person name="Mottram J.C."/>
            <person name="Quail M.A."/>
            <person name="Rijal S."/>
            <person name="Sanders M."/>
            <person name="Schonian G."/>
            <person name="Stark O."/>
            <person name="Sundar S."/>
            <person name="Vanaerschot M."/>
            <person name="Hertz-Fowler C."/>
            <person name="Dujardin J.C."/>
            <person name="Berriman M."/>
        </authorList>
    </citation>
    <scope>NUCLEOTIDE SEQUENCE [LARGE SCALE GENOMIC DNA]</scope>
    <source>
        <strain evidence="5 8">BPK282A1</strain>
    </source>
</reference>
<dbReference type="AlphaFoldDB" id="A0A3S7X6X6"/>
<reference evidence="8" key="3">
    <citation type="submission" date="2011-02" db="EMBL/GenBank/DDBJ databases">
        <title>Whole genome sequencing of Leishmania donovani clinical lines reveals dynamic variation related to drug resistance.</title>
        <authorList>
            <person name="Downing T."/>
            <person name="Imamura H."/>
            <person name="Sanders M."/>
            <person name="Decuypere S."/>
            <person name="Hertz-Fowler C."/>
            <person name="Clark T.G."/>
            <person name="Rijal S."/>
            <person name="Sundar S."/>
            <person name="Quail M.A."/>
            <person name="De Doncker S."/>
            <person name="Maes I."/>
            <person name="Vanaerschot M."/>
            <person name="Stark O."/>
            <person name="Schonian G."/>
            <person name="Dujardin J.C."/>
            <person name="Berriman M."/>
        </authorList>
    </citation>
    <scope>NUCLEOTIDE SEQUENCE [LARGE SCALE GENOMIC DNA]</scope>
    <source>
        <strain evidence="8">BPK282A1</strain>
    </source>
</reference>
<dbReference type="OrthoDB" id="18139at2759"/>
<evidence type="ECO:0000256" key="1">
    <source>
        <dbReference type="SAM" id="MobiDB-lite"/>
    </source>
</evidence>